<dbReference type="Gene3D" id="2.30.110.10">
    <property type="entry name" value="Electron Transport, Fmn-binding Protein, Chain A"/>
    <property type="match status" value="1"/>
</dbReference>
<dbReference type="SUPFAM" id="SSF50475">
    <property type="entry name" value="FMN-binding split barrel"/>
    <property type="match status" value="1"/>
</dbReference>
<evidence type="ECO:0000313" key="4">
    <source>
        <dbReference type="Proteomes" id="UP000000379"/>
    </source>
</evidence>
<dbReference type="InterPro" id="IPR012349">
    <property type="entry name" value="Split_barrel_FMN-bd"/>
</dbReference>
<dbReference type="KEGG" id="tra:Trad_2921"/>
<dbReference type="Pfam" id="PF01613">
    <property type="entry name" value="Flavin_Reduct"/>
    <property type="match status" value="1"/>
</dbReference>
<feature type="domain" description="Flavin reductase like" evidence="2">
    <location>
        <begin position="10"/>
        <end position="149"/>
    </location>
</feature>
<dbReference type="GO" id="GO:0042602">
    <property type="term" value="F:riboflavin reductase (NADPH) activity"/>
    <property type="evidence" value="ECO:0007669"/>
    <property type="project" value="TreeGrafter"/>
</dbReference>
<dbReference type="InterPro" id="IPR050268">
    <property type="entry name" value="NADH-dep_flavin_reductase"/>
</dbReference>
<reference evidence="4" key="1">
    <citation type="submission" date="2010-05" db="EMBL/GenBank/DDBJ databases">
        <title>The complete genome of Truepera radiovictris DSM 17093.</title>
        <authorList>
            <consortium name="US DOE Joint Genome Institute (JGI-PGF)"/>
            <person name="Lucas S."/>
            <person name="Copeland A."/>
            <person name="Lapidus A."/>
            <person name="Glavina del Rio T."/>
            <person name="Dalin E."/>
            <person name="Tice H."/>
            <person name="Bruce D."/>
            <person name="Goodwin L."/>
            <person name="Pitluck S."/>
            <person name="Kyrpides N."/>
            <person name="Mavromatis K."/>
            <person name="Ovchinnikova G."/>
            <person name="Munk A.C."/>
            <person name="Detter J.C."/>
            <person name="Han C."/>
            <person name="Tapia R."/>
            <person name="Land M."/>
            <person name="Hauser L."/>
            <person name="Markowitz V."/>
            <person name="Cheng J.-F."/>
            <person name="Hugenholtz P."/>
            <person name="Woyke T."/>
            <person name="Wu D."/>
            <person name="Tindall B."/>
            <person name="Pomrenke H.G."/>
            <person name="Brambilla E."/>
            <person name="Klenk H.-P."/>
            <person name="Eisen J.A."/>
        </authorList>
    </citation>
    <scope>NUCLEOTIDE SEQUENCE [LARGE SCALE GENOMIC DNA]</scope>
    <source>
        <strain evidence="4">DSM 17093 / CIP 108686 / LMG 22925 / RQ-24</strain>
    </source>
</reference>
<dbReference type="EMBL" id="CP002049">
    <property type="protein sequence ID" value="ADI16019.1"/>
    <property type="molecule type" value="Genomic_DNA"/>
</dbReference>
<dbReference type="PANTHER" id="PTHR30466">
    <property type="entry name" value="FLAVIN REDUCTASE"/>
    <property type="match status" value="1"/>
</dbReference>
<dbReference type="HOGENOM" id="CLU_059021_1_4_0"/>
<reference evidence="3 4" key="2">
    <citation type="journal article" date="2011" name="Stand. Genomic Sci.">
        <title>Complete genome sequence of Truepera radiovictrix type strain (RQ-24).</title>
        <authorList>
            <person name="Ivanova N."/>
            <person name="Rohde C."/>
            <person name="Munk C."/>
            <person name="Nolan M."/>
            <person name="Lucas S."/>
            <person name="Del Rio T.G."/>
            <person name="Tice H."/>
            <person name="Deshpande S."/>
            <person name="Cheng J.F."/>
            <person name="Tapia R."/>
            <person name="Han C."/>
            <person name="Goodwin L."/>
            <person name="Pitluck S."/>
            <person name="Liolios K."/>
            <person name="Mavromatis K."/>
            <person name="Mikhailova N."/>
            <person name="Pati A."/>
            <person name="Chen A."/>
            <person name="Palaniappan K."/>
            <person name="Land M."/>
            <person name="Hauser L."/>
            <person name="Chang Y.J."/>
            <person name="Jeffries C.D."/>
            <person name="Brambilla E."/>
            <person name="Rohde M."/>
            <person name="Goker M."/>
            <person name="Tindall B.J."/>
            <person name="Woyke T."/>
            <person name="Bristow J."/>
            <person name="Eisen J.A."/>
            <person name="Markowitz V."/>
            <person name="Hugenholtz P."/>
            <person name="Kyrpides N.C."/>
            <person name="Klenk H.P."/>
            <person name="Lapidus A."/>
        </authorList>
    </citation>
    <scope>NUCLEOTIDE SEQUENCE [LARGE SCALE GENOMIC DNA]</scope>
    <source>
        <strain evidence="4">DSM 17093 / CIP 108686 / LMG 22925 / RQ-24</strain>
    </source>
</reference>
<dbReference type="RefSeq" id="WP_013179378.1">
    <property type="nucleotide sequence ID" value="NC_014221.1"/>
</dbReference>
<proteinExistence type="predicted"/>
<accession>D7CVV8</accession>
<evidence type="ECO:0000313" key="3">
    <source>
        <dbReference type="EMBL" id="ADI16019.1"/>
    </source>
</evidence>
<dbReference type="AlphaFoldDB" id="D7CVV8"/>
<dbReference type="GO" id="GO:0006208">
    <property type="term" value="P:pyrimidine nucleobase catabolic process"/>
    <property type="evidence" value="ECO:0007669"/>
    <property type="project" value="TreeGrafter"/>
</dbReference>
<evidence type="ECO:0000256" key="1">
    <source>
        <dbReference type="ARBA" id="ARBA00023002"/>
    </source>
</evidence>
<evidence type="ECO:0000259" key="2">
    <source>
        <dbReference type="SMART" id="SM00903"/>
    </source>
</evidence>
<sequence>MDAREFRNALGRFATGVTVVTVPNGEGVRGITANAFMSVSLNPPLVVVSIDKKARAHALLLQAERYGVSILREDQEALSNHFAGLEGGAEPALGTFAGLLVVEGALAHLVCRTVDRHEAGDHTLFIGEVEALRYREGRPLLYFRGKYGHFRHPEEAPELTV</sequence>
<keyword evidence="1" id="KW-0560">Oxidoreductase</keyword>
<dbReference type="OrthoDB" id="9792858at2"/>
<name>D7CVV8_TRURR</name>
<dbReference type="eggNOG" id="COG1853">
    <property type="taxonomic scope" value="Bacteria"/>
</dbReference>
<organism evidence="3 4">
    <name type="scientific">Truepera radiovictrix (strain DSM 17093 / CIP 108686 / LMG 22925 / RQ-24)</name>
    <dbReference type="NCBI Taxonomy" id="649638"/>
    <lineage>
        <taxon>Bacteria</taxon>
        <taxon>Thermotogati</taxon>
        <taxon>Deinococcota</taxon>
        <taxon>Deinococci</taxon>
        <taxon>Trueperales</taxon>
        <taxon>Trueperaceae</taxon>
        <taxon>Truepera</taxon>
    </lineage>
</organism>
<gene>
    <name evidence="3" type="ordered locus">Trad_2921</name>
</gene>
<dbReference type="SMART" id="SM00903">
    <property type="entry name" value="Flavin_Reduct"/>
    <property type="match status" value="1"/>
</dbReference>
<protein>
    <submittedName>
        <fullName evidence="3">Flavin reductase domain protein FMN-binding protein</fullName>
    </submittedName>
</protein>
<dbReference type="STRING" id="649638.Trad_2921"/>
<keyword evidence="4" id="KW-1185">Reference proteome</keyword>
<dbReference type="InterPro" id="IPR002563">
    <property type="entry name" value="Flavin_Rdtase-like_dom"/>
</dbReference>
<dbReference type="PANTHER" id="PTHR30466:SF1">
    <property type="entry name" value="FMN REDUCTASE (NADH) RUTF"/>
    <property type="match status" value="1"/>
</dbReference>
<dbReference type="Proteomes" id="UP000000379">
    <property type="component" value="Chromosome"/>
</dbReference>
<dbReference type="GO" id="GO:0010181">
    <property type="term" value="F:FMN binding"/>
    <property type="evidence" value="ECO:0007669"/>
    <property type="project" value="InterPro"/>
</dbReference>